<accession>A0A178MVM8</accession>
<name>A0A178MVM8_9PROT</name>
<gene>
    <name evidence="1" type="ORF">A6A04_14240</name>
</gene>
<dbReference type="Proteomes" id="UP000078428">
    <property type="component" value="Unassembled WGS sequence"/>
</dbReference>
<dbReference type="STRING" id="1285242.A6A04_14240"/>
<sequence>METIMSYPLFDSGYILWAGDLDSRLKEQVGLSFRALGVDPRLLLRSYYDGCSVSAALSVIAARHGLDALAGA</sequence>
<evidence type="ECO:0000313" key="1">
    <source>
        <dbReference type="EMBL" id="OAN53119.1"/>
    </source>
</evidence>
<keyword evidence="2" id="KW-1185">Reference proteome</keyword>
<protein>
    <submittedName>
        <fullName evidence="1">Uncharacterized protein</fullName>
    </submittedName>
</protein>
<evidence type="ECO:0000313" key="2">
    <source>
        <dbReference type="Proteomes" id="UP000078428"/>
    </source>
</evidence>
<reference evidence="1 2" key="1">
    <citation type="submission" date="2016-04" db="EMBL/GenBank/DDBJ databases">
        <title>Draft genome sequence of freshwater magnetotactic bacteria Magnetospirillum marisnigri SP-1 and Magnetospirillum moscoviense BB-1.</title>
        <authorList>
            <person name="Koziaeva V."/>
            <person name="Dziuba M.V."/>
            <person name="Ivanov T.M."/>
            <person name="Kuznetsov B."/>
            <person name="Grouzdev D.S."/>
        </authorList>
    </citation>
    <scope>NUCLEOTIDE SEQUENCE [LARGE SCALE GENOMIC DNA]</scope>
    <source>
        <strain evidence="1 2">SP-1</strain>
    </source>
</reference>
<proteinExistence type="predicted"/>
<organism evidence="1 2">
    <name type="scientific">Paramagnetospirillum marisnigri</name>
    <dbReference type="NCBI Taxonomy" id="1285242"/>
    <lineage>
        <taxon>Bacteria</taxon>
        <taxon>Pseudomonadati</taxon>
        <taxon>Pseudomonadota</taxon>
        <taxon>Alphaproteobacteria</taxon>
        <taxon>Rhodospirillales</taxon>
        <taxon>Magnetospirillaceae</taxon>
        <taxon>Paramagnetospirillum</taxon>
    </lineage>
</organism>
<comment type="caution">
    <text evidence="1">The sequence shown here is derived from an EMBL/GenBank/DDBJ whole genome shotgun (WGS) entry which is preliminary data.</text>
</comment>
<dbReference type="AlphaFoldDB" id="A0A178MVM8"/>
<dbReference type="EMBL" id="LWQT01000040">
    <property type="protein sequence ID" value="OAN53119.1"/>
    <property type="molecule type" value="Genomic_DNA"/>
</dbReference>